<accession>A0A6M2DJ51</accession>
<evidence type="ECO:0000256" key="5">
    <source>
        <dbReference type="ARBA" id="ARBA00025466"/>
    </source>
</evidence>
<keyword evidence="3" id="KW-0805">Transcription regulation</keyword>
<comment type="subunit">
    <text evidence="1">Self-associates forming complexes of several hundred monomers.</text>
</comment>
<dbReference type="InterPro" id="IPR028002">
    <property type="entry name" value="Myb_DNA-bind_5"/>
</dbReference>
<proteinExistence type="predicted"/>
<protein>
    <recommendedName>
        <fullName evidence="2">Regulatory protein zeste</fullName>
    </recommendedName>
</protein>
<evidence type="ECO:0000256" key="2">
    <source>
        <dbReference type="ARBA" id="ARBA00016807"/>
    </source>
</evidence>
<reference evidence="7" key="1">
    <citation type="submission" date="2020-03" db="EMBL/GenBank/DDBJ databases">
        <title>Transcriptomic Profiling of the Digestive Tract of the Rat Flea, Xenopsylla cheopis, Following Blood Feeding and Infection with Yersinia pestis.</title>
        <authorList>
            <person name="Bland D.M."/>
            <person name="Martens C.A."/>
            <person name="Virtaneva K."/>
            <person name="Kanakabandi K."/>
            <person name="Long D."/>
            <person name="Rosenke R."/>
            <person name="Saturday G.A."/>
            <person name="Hoyt F.H."/>
            <person name="Bruno D.P."/>
            <person name="Ribeiro J.M.C."/>
            <person name="Hinnebusch J."/>
        </authorList>
    </citation>
    <scope>NUCLEOTIDE SEQUENCE</scope>
</reference>
<evidence type="ECO:0000256" key="1">
    <source>
        <dbReference type="ARBA" id="ARBA00011764"/>
    </source>
</evidence>
<dbReference type="AlphaFoldDB" id="A0A6M2DJ51"/>
<dbReference type="PANTHER" id="PTHR21411:SF0">
    <property type="entry name" value="REGULATORY PROTEIN ZESTE"/>
    <property type="match status" value="1"/>
</dbReference>
<name>A0A6M2DJ51_XENCH</name>
<feature type="domain" description="Myb/SANT-like DNA-binding" evidence="6">
    <location>
        <begin position="9"/>
        <end position="85"/>
    </location>
</feature>
<keyword evidence="4" id="KW-0804">Transcription</keyword>
<evidence type="ECO:0000259" key="6">
    <source>
        <dbReference type="Pfam" id="PF13873"/>
    </source>
</evidence>
<evidence type="ECO:0000313" key="7">
    <source>
        <dbReference type="EMBL" id="NOV46342.1"/>
    </source>
</evidence>
<dbReference type="PANTHER" id="PTHR21411">
    <property type="entry name" value="APONTIC"/>
    <property type="match status" value="1"/>
</dbReference>
<sequence length="266" mass="30555">MQEIKRRERSANFTLSEIRLLSSLTATYRDSIENRKTDAASNKEKEAAWLKIESMFNAAIVSPQRTAKTLKLKYDSLKKATKKQYLPLFDDDSQAFDTEEKVLAMCSSVYGVETRTDSDGSTDVATPEATLPKIGINGQHELHLNPEVIIEEKPSITITQDNGLPKNNWDKWKPKLPRSNNIALAKLDDISQHKSDKVSAAQFELIQLQIEIAKRDHEFMRVEHELKVQHMKNEERRRQEVHDLLVREMLIAGNRQQEQVTNDSDE</sequence>
<dbReference type="EMBL" id="GIIL01002616">
    <property type="protein sequence ID" value="NOV46342.1"/>
    <property type="molecule type" value="Transcribed_RNA"/>
</dbReference>
<organism evidence="7">
    <name type="scientific">Xenopsylla cheopis</name>
    <name type="common">Oriental rat flea</name>
    <name type="synonym">Pulex cheopis</name>
    <dbReference type="NCBI Taxonomy" id="163159"/>
    <lineage>
        <taxon>Eukaryota</taxon>
        <taxon>Metazoa</taxon>
        <taxon>Ecdysozoa</taxon>
        <taxon>Arthropoda</taxon>
        <taxon>Hexapoda</taxon>
        <taxon>Insecta</taxon>
        <taxon>Pterygota</taxon>
        <taxon>Neoptera</taxon>
        <taxon>Endopterygota</taxon>
        <taxon>Siphonaptera</taxon>
        <taxon>Pulicidae</taxon>
        <taxon>Xenopsyllinae</taxon>
        <taxon>Xenopsylla</taxon>
    </lineage>
</organism>
<comment type="function">
    <text evidence="5">Involved in transvection phenomena (= synapsis-dependent gene expression), where the synaptic pairing of chromosomes carrying genes with which zeste interacts influences the expression of these genes. Zeste binds to DNA and stimulates transcription from a nearby promoter.</text>
</comment>
<dbReference type="Pfam" id="PF13873">
    <property type="entry name" value="Myb_DNA-bind_5"/>
    <property type="match status" value="1"/>
</dbReference>
<evidence type="ECO:0000256" key="3">
    <source>
        <dbReference type="ARBA" id="ARBA00023015"/>
    </source>
</evidence>
<evidence type="ECO:0000256" key="4">
    <source>
        <dbReference type="ARBA" id="ARBA00023163"/>
    </source>
</evidence>